<dbReference type="Proteomes" id="UP001182556">
    <property type="component" value="Unassembled WGS sequence"/>
</dbReference>
<evidence type="ECO:0000313" key="2">
    <source>
        <dbReference type="EMBL" id="KAK1926862.1"/>
    </source>
</evidence>
<organism evidence="2 3">
    <name type="scientific">Papiliotrema laurentii</name>
    <name type="common">Cryptococcus laurentii</name>
    <dbReference type="NCBI Taxonomy" id="5418"/>
    <lineage>
        <taxon>Eukaryota</taxon>
        <taxon>Fungi</taxon>
        <taxon>Dikarya</taxon>
        <taxon>Basidiomycota</taxon>
        <taxon>Agaricomycotina</taxon>
        <taxon>Tremellomycetes</taxon>
        <taxon>Tremellales</taxon>
        <taxon>Rhynchogastremaceae</taxon>
        <taxon>Papiliotrema</taxon>
    </lineage>
</organism>
<dbReference type="SUPFAM" id="SSF50974">
    <property type="entry name" value="Nitrous oxide reductase, N-terminal domain"/>
    <property type="match status" value="1"/>
</dbReference>
<gene>
    <name evidence="2" type="ORF">DB88DRAFT_433868</name>
</gene>
<dbReference type="GO" id="GO:0017057">
    <property type="term" value="F:6-phosphogluconolactonase activity"/>
    <property type="evidence" value="ECO:0007669"/>
    <property type="project" value="TreeGrafter"/>
</dbReference>
<evidence type="ECO:0000256" key="1">
    <source>
        <dbReference type="ARBA" id="ARBA00005564"/>
    </source>
</evidence>
<dbReference type="Pfam" id="PF10282">
    <property type="entry name" value="Lactonase"/>
    <property type="match status" value="1"/>
</dbReference>
<proteinExistence type="inferred from homology"/>
<dbReference type="EMBL" id="JAODAN010000001">
    <property type="protein sequence ID" value="KAK1926862.1"/>
    <property type="molecule type" value="Genomic_DNA"/>
</dbReference>
<name>A0AAD9FVJ5_PAPLA</name>
<dbReference type="InterPro" id="IPR011045">
    <property type="entry name" value="N2O_reductase_N"/>
</dbReference>
<accession>A0AAD9FVJ5</accession>
<dbReference type="AlphaFoldDB" id="A0AAD9FVJ5"/>
<reference evidence="2" key="1">
    <citation type="submission" date="2023-02" db="EMBL/GenBank/DDBJ databases">
        <title>Identification and recombinant expression of a fungal hydrolase from Papiliotrema laurentii that hydrolyzes apple cutin and clears colloidal polyester polyurethane.</title>
        <authorList>
            <consortium name="DOE Joint Genome Institute"/>
            <person name="Roman V.A."/>
            <person name="Bojanowski C."/>
            <person name="Crable B.R."/>
            <person name="Wagner D.N."/>
            <person name="Hung C.S."/>
            <person name="Nadeau L.J."/>
            <person name="Schratz L."/>
            <person name="Haridas S."/>
            <person name="Pangilinan J."/>
            <person name="Lipzen A."/>
            <person name="Na H."/>
            <person name="Yan M."/>
            <person name="Ng V."/>
            <person name="Grigoriev I.V."/>
            <person name="Spatafora J.W."/>
            <person name="Barlow D."/>
            <person name="Biffinger J."/>
            <person name="Kelley-Loughnane N."/>
            <person name="Varaljay V.A."/>
            <person name="Crookes-Goodson W.J."/>
        </authorList>
    </citation>
    <scope>NUCLEOTIDE SEQUENCE</scope>
    <source>
        <strain evidence="2">5307AH</strain>
    </source>
</reference>
<dbReference type="InterPro" id="IPR019405">
    <property type="entry name" value="Lactonase_7-beta_prop"/>
</dbReference>
<keyword evidence="3" id="KW-1185">Reference proteome</keyword>
<dbReference type="PANTHER" id="PTHR30344">
    <property type="entry name" value="6-PHOSPHOGLUCONOLACTONASE-RELATED"/>
    <property type="match status" value="1"/>
</dbReference>
<comment type="caution">
    <text evidence="2">The sequence shown here is derived from an EMBL/GenBank/DDBJ whole genome shotgun (WGS) entry which is preliminary data.</text>
</comment>
<comment type="similarity">
    <text evidence="1">Belongs to the cycloisomerase 2 family.</text>
</comment>
<dbReference type="Gene3D" id="2.130.10.10">
    <property type="entry name" value="YVTN repeat-like/Quinoprotein amine dehydrogenase"/>
    <property type="match status" value="1"/>
</dbReference>
<sequence>MTYRLLLGGYRSTIALITFEASPSKIKLVSESPAPKNASWIQPAVSHASKGDKGAQILYSLSEEEKGFAFGIELKDDKVEVTQQRETNGGPAHGKFGLHQLKDGSGVVVANYLGGSAIFFPTTASGALAAESQSPNLHFPFPYEGKSKPNEERQDTPHPHQIVEGENGVLYVPDLGSDRVWLVKRDGDSGLKIEGYLQAPAGSGPRHAVLSIDGKHLYTLTELGHTVLAWTLDGSAASTHPLPDFEASIAPPSVPPTHSKYIDSAELALHPKYPNTLFASNRLELQIFDKQPDLPKLPDYPPSGDAIAIIRLEGSDRKIKDIKHVRTGCNNVRGMTLSPDGKYVALAGQDGGGVEVWEISGEDGDQWKLAAKDESIEKVTTLVWV</sequence>
<protein>
    <submittedName>
        <fullName evidence="2">Lactonase, 7-bladed beta-propeller-domain-containing protein</fullName>
    </submittedName>
</protein>
<evidence type="ECO:0000313" key="3">
    <source>
        <dbReference type="Proteomes" id="UP001182556"/>
    </source>
</evidence>
<dbReference type="InterPro" id="IPR015943">
    <property type="entry name" value="WD40/YVTN_repeat-like_dom_sf"/>
</dbReference>
<dbReference type="PANTHER" id="PTHR30344:SF7">
    <property type="entry name" value="DUF2415 DOMAIN-CONTAINING PROTEIN"/>
    <property type="match status" value="1"/>
</dbReference>
<dbReference type="InterPro" id="IPR050282">
    <property type="entry name" value="Cycloisomerase_2"/>
</dbReference>